<evidence type="ECO:0000313" key="2">
    <source>
        <dbReference type="Proteomes" id="UP001206206"/>
    </source>
</evidence>
<sequence>MHHSSRAGSRPSKPGKGDIRRLRRLSESLLDQLNLPDKCDISTLCELLSRTRGRPLHLVPLAMGAAHPCGMWIALDVADLVVFEADTSRLHRDHIIAHELAHMICGHRDVNQPETAGLEQLFPDLDPRRVHEMLGRTSYSSQEEQEAEILASLILERVTRPPKEQVWSVPPAEAQTVARIDRTLQRPG</sequence>
<accession>A0ABT1P873</accession>
<organism evidence="1 2">
    <name type="scientific">Streptantibioticus rubrisoli</name>
    <dbReference type="NCBI Taxonomy" id="1387313"/>
    <lineage>
        <taxon>Bacteria</taxon>
        <taxon>Bacillati</taxon>
        <taxon>Actinomycetota</taxon>
        <taxon>Actinomycetes</taxon>
        <taxon>Kitasatosporales</taxon>
        <taxon>Streptomycetaceae</taxon>
        <taxon>Streptantibioticus</taxon>
    </lineage>
</organism>
<gene>
    <name evidence="1" type="ORF">NON19_05785</name>
</gene>
<keyword evidence="2" id="KW-1185">Reference proteome</keyword>
<evidence type="ECO:0000313" key="1">
    <source>
        <dbReference type="EMBL" id="MCQ4041552.1"/>
    </source>
</evidence>
<protein>
    <submittedName>
        <fullName evidence="1">Toxin</fullName>
    </submittedName>
</protein>
<dbReference type="Proteomes" id="UP001206206">
    <property type="component" value="Unassembled WGS sequence"/>
</dbReference>
<reference evidence="1 2" key="1">
    <citation type="submission" date="2022-06" db="EMBL/GenBank/DDBJ databases">
        <title>Draft genome sequence of type strain Streptomyces rubrisoli DSM 42083.</title>
        <authorList>
            <person name="Duangmal K."/>
            <person name="Klaysubun C."/>
        </authorList>
    </citation>
    <scope>NUCLEOTIDE SEQUENCE [LARGE SCALE GENOMIC DNA]</scope>
    <source>
        <strain evidence="1 2">DSM 42083</strain>
    </source>
</reference>
<dbReference type="EMBL" id="JANFNH010000003">
    <property type="protein sequence ID" value="MCQ4041552.1"/>
    <property type="molecule type" value="Genomic_DNA"/>
</dbReference>
<name>A0ABT1P873_9ACTN</name>
<comment type="caution">
    <text evidence="1">The sequence shown here is derived from an EMBL/GenBank/DDBJ whole genome shotgun (WGS) entry which is preliminary data.</text>
</comment>
<proteinExistence type="predicted"/>
<dbReference type="RefSeq" id="WP_255925537.1">
    <property type="nucleotide sequence ID" value="NZ_JANFNH010000003.1"/>
</dbReference>